<protein>
    <recommendedName>
        <fullName evidence="2">Nudix hydrolase domain-containing protein</fullName>
    </recommendedName>
</protein>
<evidence type="ECO:0000313" key="3">
    <source>
        <dbReference type="EMBL" id="QHS84394.1"/>
    </source>
</evidence>
<dbReference type="CDD" id="cd03670">
    <property type="entry name" value="NUDIX_ADPRase_Nudt9"/>
    <property type="match status" value="1"/>
</dbReference>
<accession>A0A6C0AX30</accession>
<dbReference type="InterPro" id="IPR039989">
    <property type="entry name" value="NUDT9"/>
</dbReference>
<dbReference type="GO" id="GO:0047631">
    <property type="term" value="F:ADP-ribose diphosphatase activity"/>
    <property type="evidence" value="ECO:0007669"/>
    <property type="project" value="InterPro"/>
</dbReference>
<dbReference type="Pfam" id="PF25969">
    <property type="entry name" value="NUDT9_N"/>
    <property type="match status" value="1"/>
</dbReference>
<evidence type="ECO:0000259" key="2">
    <source>
        <dbReference type="PROSITE" id="PS51462"/>
    </source>
</evidence>
<reference evidence="3" key="1">
    <citation type="journal article" date="2020" name="Nature">
        <title>Giant virus diversity and host interactions through global metagenomics.</title>
        <authorList>
            <person name="Schulz F."/>
            <person name="Roux S."/>
            <person name="Paez-Espino D."/>
            <person name="Jungbluth S."/>
            <person name="Walsh D.A."/>
            <person name="Denef V.J."/>
            <person name="McMahon K.D."/>
            <person name="Konstantinidis K.T."/>
            <person name="Eloe-Fadrosh E.A."/>
            <person name="Kyrpides N.C."/>
            <person name="Woyke T."/>
        </authorList>
    </citation>
    <scope>NUCLEOTIDE SEQUENCE</scope>
    <source>
        <strain evidence="3">GVMAG-S-ERX556022-25</strain>
    </source>
</reference>
<dbReference type="AlphaFoldDB" id="A0A6C0AX30"/>
<dbReference type="EMBL" id="MN738808">
    <property type="protein sequence ID" value="QHS84394.1"/>
    <property type="molecule type" value="Genomic_DNA"/>
</dbReference>
<organism evidence="3">
    <name type="scientific">viral metagenome</name>
    <dbReference type="NCBI Taxonomy" id="1070528"/>
    <lineage>
        <taxon>unclassified sequences</taxon>
        <taxon>metagenomes</taxon>
        <taxon>organismal metagenomes</taxon>
    </lineage>
</organism>
<keyword evidence="1" id="KW-0812">Transmembrane</keyword>
<name>A0A6C0AX30_9ZZZZ</name>
<evidence type="ECO:0000256" key="1">
    <source>
        <dbReference type="SAM" id="Phobius"/>
    </source>
</evidence>
<proteinExistence type="predicted"/>
<dbReference type="PANTHER" id="PTHR13030:SF8">
    <property type="entry name" value="ADP-RIBOSE PYROPHOSPHATASE, MITOCHONDRIAL"/>
    <property type="match status" value="1"/>
</dbReference>
<dbReference type="InterPro" id="IPR015797">
    <property type="entry name" value="NUDIX_hydrolase-like_dom_sf"/>
</dbReference>
<sequence length="355" mass="41250">MNNKKSRQQHPCYSVNRLTVPDDKVNWNIPFKEYLNERPFYMHDDVKANLDKSIGRWAEPHGPKWNGELTSSIEKGTFNAFKSGTFNKRITYINGYEQTLESAGIKFDDNNLPINPIGRTGMYGPGLLGKNGPNQTADPIFTRWAPFTLLPLKIAIYDVKNLFIFNYQDNIMIHIISILWNIFKEIILLFPHLQMIAIQRNDTEEWAIPGGMVEAGQTVSETLRNEINQEACNNMDPNNFSLEIDKILHQNNGIIIYRGYVDDPRNTDSRWIETTAVHYHCDCNLAKAIKLNSGDDAKNVMWLDMTDLVPKYRNLYANHKMMTNRAMIKFYSKYIINNIIIYITITLFIFIYLYK</sequence>
<dbReference type="PROSITE" id="PS51462">
    <property type="entry name" value="NUDIX"/>
    <property type="match status" value="1"/>
</dbReference>
<feature type="transmembrane region" description="Helical" evidence="1">
    <location>
        <begin position="334"/>
        <end position="354"/>
    </location>
</feature>
<dbReference type="SUPFAM" id="SSF55811">
    <property type="entry name" value="Nudix"/>
    <property type="match status" value="1"/>
</dbReference>
<dbReference type="Pfam" id="PF00293">
    <property type="entry name" value="NUDIX"/>
    <property type="match status" value="1"/>
</dbReference>
<keyword evidence="1" id="KW-0472">Membrane</keyword>
<dbReference type="Gene3D" id="3.90.79.10">
    <property type="entry name" value="Nucleoside Triphosphate Pyrophosphohydrolase"/>
    <property type="match status" value="1"/>
</dbReference>
<keyword evidence="1" id="KW-1133">Transmembrane helix</keyword>
<dbReference type="PANTHER" id="PTHR13030">
    <property type="entry name" value="NUDIX HYDROLASE"/>
    <property type="match status" value="1"/>
</dbReference>
<dbReference type="InterPro" id="IPR000086">
    <property type="entry name" value="NUDIX_hydrolase_dom"/>
</dbReference>
<feature type="domain" description="Nudix hydrolase" evidence="2">
    <location>
        <begin position="180"/>
        <end position="329"/>
    </location>
</feature>